<dbReference type="Pfam" id="PF00013">
    <property type="entry name" value="KH_1"/>
    <property type="match status" value="4"/>
</dbReference>
<feature type="compositionally biased region" description="Low complexity" evidence="3">
    <location>
        <begin position="580"/>
        <end position="589"/>
    </location>
</feature>
<dbReference type="AlphaFoldDB" id="A0AAV6M5L9"/>
<feature type="domain" description="K Homology" evidence="4">
    <location>
        <begin position="184"/>
        <end position="259"/>
    </location>
</feature>
<gene>
    <name evidence="5" type="primary">HEN4</name>
    <name evidence="5" type="ORF">SDJN03_26034</name>
</gene>
<dbReference type="PROSITE" id="PS50084">
    <property type="entry name" value="KH_TYPE_1"/>
    <property type="match status" value="4"/>
</dbReference>
<organism evidence="5 6">
    <name type="scientific">Cucurbita argyrosperma subsp. sororia</name>
    <dbReference type="NCBI Taxonomy" id="37648"/>
    <lineage>
        <taxon>Eukaryota</taxon>
        <taxon>Viridiplantae</taxon>
        <taxon>Streptophyta</taxon>
        <taxon>Embryophyta</taxon>
        <taxon>Tracheophyta</taxon>
        <taxon>Spermatophyta</taxon>
        <taxon>Magnoliopsida</taxon>
        <taxon>eudicotyledons</taxon>
        <taxon>Gunneridae</taxon>
        <taxon>Pentapetalae</taxon>
        <taxon>rosids</taxon>
        <taxon>fabids</taxon>
        <taxon>Cucurbitales</taxon>
        <taxon>Cucurbitaceae</taxon>
        <taxon>Cucurbiteae</taxon>
        <taxon>Cucurbita</taxon>
    </lineage>
</organism>
<feature type="domain" description="K Homology" evidence="4">
    <location>
        <begin position="627"/>
        <end position="697"/>
    </location>
</feature>
<feature type="region of interest" description="Disordered" evidence="3">
    <location>
        <begin position="505"/>
        <end position="619"/>
    </location>
</feature>
<dbReference type="Proteomes" id="UP000685013">
    <property type="component" value="Chromosome 17"/>
</dbReference>
<dbReference type="SMART" id="SM00322">
    <property type="entry name" value="KH"/>
    <property type="match status" value="4"/>
</dbReference>
<feature type="domain" description="K Homology" evidence="4">
    <location>
        <begin position="329"/>
        <end position="404"/>
    </location>
</feature>
<evidence type="ECO:0000313" key="5">
    <source>
        <dbReference type="EMBL" id="KAG6575395.1"/>
    </source>
</evidence>
<evidence type="ECO:0000313" key="6">
    <source>
        <dbReference type="Proteomes" id="UP000685013"/>
    </source>
</evidence>
<evidence type="ECO:0000259" key="4">
    <source>
        <dbReference type="SMART" id="SM00322"/>
    </source>
</evidence>
<feature type="region of interest" description="Disordered" evidence="3">
    <location>
        <begin position="260"/>
        <end position="325"/>
    </location>
</feature>
<sequence>MDTGFSPKRSSDAISDPNLSAARSVRPRQLPPATLGFNSTSRDSPVLKPSSPSETVFRLLCPASKAASILRHLCDIPGARIHIDDPLPSCDECVIVILTGSPSKPALTNPGNDREFREHDNSRNVPSDAVAGDLDERSQAQQALLRTFESMVRMNEDSGENQDIQKKNADSAPSDRISGGETDGSVVCRLLAPSHQVGRVLGRGGKNVEKIRQESTAHVKIFPKDQIPACASPRDELIQISGRFPAVKKALSSISACLQDTPRVDSSNSSTTKPLGPPSQASSMPGLDEEPSPKRRYASHHNADHRSRGYSSIPGHENAGAGPRPAMEEEVVFRLLCQPDKVGSLIGKGGTIVRALQNETGASIKIVDTPDLDERVVMISARESLEQTYSPAQEAVMRVHGRIAELGYEPGAAVVARLLVHAQQIGYLVGRGGHIINEMRRGTGTSIQIFPREQIQNSGPVNDEIVQVIGNLQCVQDALFHITNRLRDTLFPMRPHVPNFNAPSYLSPHPETPPVFRPGNNAHSPGYYPSQAGAQRLPFHSHPLDHQPAYSHGMSFSGNNMDGVPYPHGIDRPGPGPGPGSIERPSPRSWTSQASNDIPKGPTTDVGFGMASRNESYSSGGPAHFVGGTSMEMVIPQTLICHIYGENNANIAHVQQISGAMVVVHDAKPGIFDGKVVVSGTPDQIRAAQRLVHAFILCGKTQS</sequence>
<dbReference type="CDD" id="cd22459">
    <property type="entry name" value="KH-I_PEPPER_rpt1_like"/>
    <property type="match status" value="1"/>
</dbReference>
<keyword evidence="2" id="KW-0694">RNA-binding</keyword>
<dbReference type="EMBL" id="JAGKQH010000017">
    <property type="protein sequence ID" value="KAG6575395.1"/>
    <property type="molecule type" value="Genomic_DNA"/>
</dbReference>
<feature type="region of interest" description="Disordered" evidence="3">
    <location>
        <begin position="156"/>
        <end position="180"/>
    </location>
</feature>
<comment type="caution">
    <text evidence="5">The sequence shown here is derived from an EMBL/GenBank/DDBJ whole genome shotgun (WGS) entry which is preliminary data.</text>
</comment>
<keyword evidence="6" id="KW-1185">Reference proteome</keyword>
<feature type="region of interest" description="Disordered" evidence="3">
    <location>
        <begin position="101"/>
        <end position="136"/>
    </location>
</feature>
<evidence type="ECO:0000256" key="1">
    <source>
        <dbReference type="ARBA" id="ARBA00022737"/>
    </source>
</evidence>
<name>A0AAV6M5L9_9ROSI</name>
<feature type="domain" description="K Homology" evidence="4">
    <location>
        <begin position="412"/>
        <end position="487"/>
    </location>
</feature>
<evidence type="ECO:0000256" key="3">
    <source>
        <dbReference type="SAM" id="MobiDB-lite"/>
    </source>
</evidence>
<protein>
    <submittedName>
        <fullName evidence="5">KH domain-containing protein HEN4</fullName>
    </submittedName>
</protein>
<feature type="non-terminal residue" evidence="5">
    <location>
        <position position="1"/>
    </location>
</feature>
<feature type="region of interest" description="Disordered" evidence="3">
    <location>
        <begin position="1"/>
        <end position="52"/>
    </location>
</feature>
<dbReference type="CDD" id="cd22460">
    <property type="entry name" value="KH-I_PEPPER_rpt2_like"/>
    <property type="match status" value="2"/>
</dbReference>
<feature type="compositionally biased region" description="Basic and acidic residues" evidence="3">
    <location>
        <begin position="112"/>
        <end position="122"/>
    </location>
</feature>
<reference evidence="5 6" key="1">
    <citation type="journal article" date="2021" name="Hortic Res">
        <title>The domestication of Cucurbita argyrosperma as revealed by the genome of its wild relative.</title>
        <authorList>
            <person name="Barrera-Redondo J."/>
            <person name="Sanchez-de la Vega G."/>
            <person name="Aguirre-Liguori J.A."/>
            <person name="Castellanos-Morales G."/>
            <person name="Gutierrez-Guerrero Y.T."/>
            <person name="Aguirre-Dugua X."/>
            <person name="Aguirre-Planter E."/>
            <person name="Tenaillon M.I."/>
            <person name="Lira-Saade R."/>
            <person name="Eguiarte L.E."/>
        </authorList>
    </citation>
    <scope>NUCLEOTIDE SEQUENCE [LARGE SCALE GENOMIC DNA]</scope>
    <source>
        <strain evidence="5">JBR-2021</strain>
    </source>
</reference>
<dbReference type="InterPro" id="IPR004088">
    <property type="entry name" value="KH_dom_type_1"/>
</dbReference>
<proteinExistence type="predicted"/>
<accession>A0AAV6M5L9</accession>
<dbReference type="InterPro" id="IPR004087">
    <property type="entry name" value="KH_dom"/>
</dbReference>
<feature type="compositionally biased region" description="Polar residues" evidence="3">
    <location>
        <begin position="260"/>
        <end position="283"/>
    </location>
</feature>
<dbReference type="PANTHER" id="PTHR10288">
    <property type="entry name" value="KH DOMAIN CONTAINING RNA BINDING PROTEIN"/>
    <property type="match status" value="1"/>
</dbReference>
<keyword evidence="1" id="KW-0677">Repeat</keyword>
<evidence type="ECO:0000256" key="2">
    <source>
        <dbReference type="PROSITE-ProRule" id="PRU00117"/>
    </source>
</evidence>
<dbReference type="GO" id="GO:0003723">
    <property type="term" value="F:RNA binding"/>
    <property type="evidence" value="ECO:0007669"/>
    <property type="project" value="UniProtKB-UniRule"/>
</dbReference>